<evidence type="ECO:0000256" key="2">
    <source>
        <dbReference type="ARBA" id="ARBA00022670"/>
    </source>
</evidence>
<keyword evidence="4" id="KW-0720">Serine protease</keyword>
<dbReference type="AlphaFoldDB" id="A0A2N5NIE6"/>
<evidence type="ECO:0000313" key="6">
    <source>
        <dbReference type="EMBL" id="PLT55267.1"/>
    </source>
</evidence>
<organism evidence="6 7">
    <name type="scientific">Mediterraneibacter gnavus</name>
    <name type="common">Ruminococcus gnavus</name>
    <dbReference type="NCBI Taxonomy" id="33038"/>
    <lineage>
        <taxon>Bacteria</taxon>
        <taxon>Bacillati</taxon>
        <taxon>Bacillota</taxon>
        <taxon>Clostridia</taxon>
        <taxon>Lachnospirales</taxon>
        <taxon>Lachnospiraceae</taxon>
        <taxon>Mediterraneibacter</taxon>
    </lineage>
</organism>
<keyword evidence="2" id="KW-0645">Protease</keyword>
<dbReference type="InterPro" id="IPR005320">
    <property type="entry name" value="Peptidase_S51"/>
</dbReference>
<dbReference type="PANTHER" id="PTHR20842">
    <property type="entry name" value="PROTEASE S51 ALPHA-ASPARTYL DIPEPTIDASE"/>
    <property type="match status" value="1"/>
</dbReference>
<evidence type="ECO:0000256" key="4">
    <source>
        <dbReference type="ARBA" id="ARBA00022825"/>
    </source>
</evidence>
<evidence type="ECO:0000313" key="7">
    <source>
        <dbReference type="Proteomes" id="UP000234849"/>
    </source>
</evidence>
<protein>
    <submittedName>
        <fullName evidence="5">Type 1 glutamine amidotransferase-like domain-containing protein</fullName>
    </submittedName>
</protein>
<dbReference type="RefSeq" id="WP_101875041.1">
    <property type="nucleotide sequence ID" value="NZ_CACRUK010000039.1"/>
</dbReference>
<dbReference type="EMBL" id="JAPZED010000005">
    <property type="protein sequence ID" value="MCZ7693780.1"/>
    <property type="molecule type" value="Genomic_DNA"/>
</dbReference>
<gene>
    <name evidence="6" type="ORF">CDL18_08185</name>
    <name evidence="5" type="ORF">O8D18_06965</name>
</gene>
<proteinExistence type="inferred from homology"/>
<sequence length="230" mass="25787">MGRVVAIAGGDLLSTRKLNVHAITLSNKTTPNVLFIGTASHDAEGYIDAITKEYNQLNCEVKSLCLVSGDQKDIDALLSWADIIYVGGGDTIFMMQIWKQYKLDEKLLEIYEKDFAVLTGISAGAICWFNCGYSDSGSFQEGNDWNYCWANGMLHLFHMAYCPHYNEEGRDSFDKMLRAKNLAGLAMENDTAFVVNNGKPYFIRSNPNANAFKIQYKNGTIEKQALKFKE</sequence>
<comment type="similarity">
    <text evidence="1">Belongs to the peptidase S51 family.</text>
</comment>
<reference evidence="5" key="2">
    <citation type="submission" date="2022-12" db="EMBL/GenBank/DDBJ databases">
        <title>Genome of R. gnavus strain RSHDN_123.</title>
        <authorList>
            <person name="Abdugheni R."/>
        </authorList>
    </citation>
    <scope>NUCLEOTIDE SEQUENCE</scope>
    <source>
        <strain evidence="5">RSHDN_123</strain>
    </source>
</reference>
<keyword evidence="5" id="KW-0315">Glutamine amidotransferase</keyword>
<reference evidence="6 7" key="1">
    <citation type="journal article" date="2017" name="Genome Med.">
        <title>A novel Ruminococcus gnavus clade enriched in inflammatory bowel disease patients.</title>
        <authorList>
            <person name="Hall A.B."/>
            <person name="Yassour M."/>
            <person name="Sauk J."/>
            <person name="Garner A."/>
            <person name="Jiang X."/>
            <person name="Arthur T."/>
            <person name="Lagoudas G.K."/>
            <person name="Vatanen T."/>
            <person name="Fornelos N."/>
            <person name="Wilson R."/>
            <person name="Bertha M."/>
            <person name="Cohen M."/>
            <person name="Garber J."/>
            <person name="Khalili H."/>
            <person name="Gevers D."/>
            <person name="Ananthakrishnan A.N."/>
            <person name="Kugathasan S."/>
            <person name="Lander E.S."/>
            <person name="Blainey P."/>
            <person name="Vlamakis H."/>
            <person name="Xavier R.J."/>
            <person name="Huttenhower C."/>
        </authorList>
    </citation>
    <scope>NUCLEOTIDE SEQUENCE [LARGE SCALE GENOMIC DNA]</scope>
    <source>
        <strain evidence="6 7">RJX1118</strain>
    </source>
</reference>
<dbReference type="Proteomes" id="UP001148455">
    <property type="component" value="Unassembled WGS sequence"/>
</dbReference>
<dbReference type="EMBL" id="NIHM01000009">
    <property type="protein sequence ID" value="PLT55267.1"/>
    <property type="molecule type" value="Genomic_DNA"/>
</dbReference>
<dbReference type="GO" id="GO:0006508">
    <property type="term" value="P:proteolysis"/>
    <property type="evidence" value="ECO:0007669"/>
    <property type="project" value="UniProtKB-KW"/>
</dbReference>
<dbReference type="PANTHER" id="PTHR20842:SF0">
    <property type="entry name" value="ALPHA-ASPARTYL DIPEPTIDASE"/>
    <property type="match status" value="1"/>
</dbReference>
<comment type="caution">
    <text evidence="6">The sequence shown here is derived from an EMBL/GenBank/DDBJ whole genome shotgun (WGS) entry which is preliminary data.</text>
</comment>
<evidence type="ECO:0000256" key="3">
    <source>
        <dbReference type="ARBA" id="ARBA00022801"/>
    </source>
</evidence>
<keyword evidence="3" id="KW-0378">Hydrolase</keyword>
<dbReference type="Proteomes" id="UP000234849">
    <property type="component" value="Unassembled WGS sequence"/>
</dbReference>
<name>A0A2N5NIE6_MEDGN</name>
<dbReference type="Pfam" id="PF03575">
    <property type="entry name" value="Peptidase_S51"/>
    <property type="match status" value="1"/>
</dbReference>
<accession>A0A2N5NIE6</accession>
<dbReference type="GO" id="GO:0008236">
    <property type="term" value="F:serine-type peptidase activity"/>
    <property type="evidence" value="ECO:0007669"/>
    <property type="project" value="UniProtKB-KW"/>
</dbReference>
<evidence type="ECO:0000313" key="5">
    <source>
        <dbReference type="EMBL" id="MCZ7693780.1"/>
    </source>
</evidence>
<dbReference type="InterPro" id="IPR029062">
    <property type="entry name" value="Class_I_gatase-like"/>
</dbReference>
<dbReference type="Gene3D" id="3.40.50.880">
    <property type="match status" value="1"/>
</dbReference>
<evidence type="ECO:0000256" key="1">
    <source>
        <dbReference type="ARBA" id="ARBA00006534"/>
    </source>
</evidence>
<dbReference type="SUPFAM" id="SSF52317">
    <property type="entry name" value="Class I glutamine amidotransferase-like"/>
    <property type="match status" value="1"/>
</dbReference>